<keyword evidence="8" id="KW-0966">Cell projection</keyword>
<accession>A0A3P7ILX9</accession>
<evidence type="ECO:0000256" key="6">
    <source>
        <dbReference type="ARBA" id="ARBA00023054"/>
    </source>
</evidence>
<evidence type="ECO:0000313" key="11">
    <source>
        <dbReference type="EMBL" id="VDM70846.1"/>
    </source>
</evidence>
<evidence type="ECO:0000256" key="4">
    <source>
        <dbReference type="ARBA" id="ARBA00021815"/>
    </source>
</evidence>
<gene>
    <name evidence="11" type="ORF">SVUK_LOCUS5844</name>
</gene>
<keyword evidence="5" id="KW-0963">Cytoplasm</keyword>
<dbReference type="InterPro" id="IPR023379">
    <property type="entry name" value="BART_dom"/>
</dbReference>
<evidence type="ECO:0000256" key="7">
    <source>
        <dbReference type="ARBA" id="ARBA00023069"/>
    </source>
</evidence>
<protein>
    <recommendedName>
        <fullName evidence="4">Cilia- and flagella-associated protein 36</fullName>
    </recommendedName>
    <alternativeName>
        <fullName evidence="9">Coiled-coil domain-containing protein 104</fullName>
    </alternativeName>
</protein>
<evidence type="ECO:0000256" key="3">
    <source>
        <dbReference type="ARBA" id="ARBA00007460"/>
    </source>
</evidence>
<evidence type="ECO:0000259" key="10">
    <source>
        <dbReference type="Pfam" id="PF11527"/>
    </source>
</evidence>
<keyword evidence="12" id="KW-1185">Reference proteome</keyword>
<dbReference type="Pfam" id="PF11527">
    <property type="entry name" value="ARL2_Bind_BART"/>
    <property type="match status" value="1"/>
</dbReference>
<name>A0A3P7ILX9_STRVU</name>
<dbReference type="Gene3D" id="1.20.1520.10">
    <property type="entry name" value="ADP-ribosylation factor-like 2-binding protein, domain"/>
    <property type="match status" value="1"/>
</dbReference>
<feature type="domain" description="BART" evidence="10">
    <location>
        <begin position="4"/>
        <end position="75"/>
    </location>
</feature>
<dbReference type="PANTHER" id="PTHR21532">
    <property type="entry name" value="PHOSPHODIESTERASE HL"/>
    <property type="match status" value="1"/>
</dbReference>
<keyword evidence="7" id="KW-0969">Cilium</keyword>
<evidence type="ECO:0000256" key="2">
    <source>
        <dbReference type="ARBA" id="ARBA00004496"/>
    </source>
</evidence>
<dbReference type="EMBL" id="UYYB01017844">
    <property type="protein sequence ID" value="VDM70846.1"/>
    <property type="molecule type" value="Genomic_DNA"/>
</dbReference>
<sequence length="123" mass="14256">MFENVHKEFRELVDTLIECFCADANIPIQQLREELKNTKPDQLTVHQKTSLEPVVAAENFNVFVPMMMRKNVELQLQALQMIEFMCGLIPSVLQIEEGESFKNKAKVISPEETERYVLIAVMR</sequence>
<keyword evidence="6" id="KW-0175">Coiled coil</keyword>
<dbReference type="InterPro" id="IPR038888">
    <property type="entry name" value="CFAP36"/>
</dbReference>
<evidence type="ECO:0000313" key="12">
    <source>
        <dbReference type="Proteomes" id="UP000270094"/>
    </source>
</evidence>
<dbReference type="Proteomes" id="UP000270094">
    <property type="component" value="Unassembled WGS sequence"/>
</dbReference>
<evidence type="ECO:0000256" key="1">
    <source>
        <dbReference type="ARBA" id="ARBA00004138"/>
    </source>
</evidence>
<evidence type="ECO:0000256" key="9">
    <source>
        <dbReference type="ARBA" id="ARBA00031593"/>
    </source>
</evidence>
<dbReference type="OrthoDB" id="272687at2759"/>
<organism evidence="11 12">
    <name type="scientific">Strongylus vulgaris</name>
    <name type="common">Blood worm</name>
    <dbReference type="NCBI Taxonomy" id="40348"/>
    <lineage>
        <taxon>Eukaryota</taxon>
        <taxon>Metazoa</taxon>
        <taxon>Ecdysozoa</taxon>
        <taxon>Nematoda</taxon>
        <taxon>Chromadorea</taxon>
        <taxon>Rhabditida</taxon>
        <taxon>Rhabditina</taxon>
        <taxon>Rhabditomorpha</taxon>
        <taxon>Strongyloidea</taxon>
        <taxon>Strongylidae</taxon>
        <taxon>Strongylus</taxon>
    </lineage>
</organism>
<dbReference type="PANTHER" id="PTHR21532:SF0">
    <property type="entry name" value="CILIA- AND FLAGELLA-ASSOCIATED PROTEIN 36"/>
    <property type="match status" value="1"/>
</dbReference>
<dbReference type="GO" id="GO:0005930">
    <property type="term" value="C:axoneme"/>
    <property type="evidence" value="ECO:0007669"/>
    <property type="project" value="TreeGrafter"/>
</dbReference>
<dbReference type="InterPro" id="IPR042541">
    <property type="entry name" value="BART_sf"/>
</dbReference>
<comment type="similarity">
    <text evidence="3">Belongs to the CFAP36 family.</text>
</comment>
<proteinExistence type="inferred from homology"/>
<dbReference type="AlphaFoldDB" id="A0A3P7ILX9"/>
<dbReference type="GO" id="GO:0097546">
    <property type="term" value="C:ciliary base"/>
    <property type="evidence" value="ECO:0007669"/>
    <property type="project" value="TreeGrafter"/>
</dbReference>
<comment type="subcellular location">
    <subcellularLocation>
        <location evidence="1">Cell projection</location>
        <location evidence="1">Cilium</location>
    </subcellularLocation>
    <subcellularLocation>
        <location evidence="2">Cytoplasm</location>
    </subcellularLocation>
</comment>
<evidence type="ECO:0000256" key="5">
    <source>
        <dbReference type="ARBA" id="ARBA00022490"/>
    </source>
</evidence>
<reference evidence="11 12" key="1">
    <citation type="submission" date="2018-11" db="EMBL/GenBank/DDBJ databases">
        <authorList>
            <consortium name="Pathogen Informatics"/>
        </authorList>
    </citation>
    <scope>NUCLEOTIDE SEQUENCE [LARGE SCALE GENOMIC DNA]</scope>
</reference>
<evidence type="ECO:0000256" key="8">
    <source>
        <dbReference type="ARBA" id="ARBA00023273"/>
    </source>
</evidence>